<dbReference type="AlphaFoldDB" id="A4X8A1"/>
<dbReference type="SUPFAM" id="SSF51905">
    <property type="entry name" value="FAD/NAD(P)-binding domain"/>
    <property type="match status" value="1"/>
</dbReference>
<dbReference type="PANTHER" id="PTHR13789:SF309">
    <property type="entry name" value="PUTATIVE (AFU_ORTHOLOGUE AFUA_6G14510)-RELATED"/>
    <property type="match status" value="1"/>
</dbReference>
<dbReference type="STRING" id="369723.Strop_2657"/>
<dbReference type="PATRIC" id="fig|369723.5.peg.2736"/>
<evidence type="ECO:0000256" key="1">
    <source>
        <dbReference type="ARBA" id="ARBA00023002"/>
    </source>
</evidence>
<keyword evidence="1" id="KW-0560">Oxidoreductase</keyword>
<evidence type="ECO:0000256" key="2">
    <source>
        <dbReference type="ARBA" id="ARBA00023033"/>
    </source>
</evidence>
<dbReference type="GO" id="GO:0071949">
    <property type="term" value="F:FAD binding"/>
    <property type="evidence" value="ECO:0007669"/>
    <property type="project" value="InterPro"/>
</dbReference>
<dbReference type="RefSeq" id="WP_012013882.1">
    <property type="nucleotide sequence ID" value="NC_009380.1"/>
</dbReference>
<keyword evidence="2 4" id="KW-0503">Monooxygenase</keyword>
<name>A4X8A1_SALTO</name>
<sequence length="377" mass="40154">MTDRVLVAGAGIAGLSTVRALRRHGIPATAVEQRPTRLEAGLAINVPGNGVQALAALGVGDGLRDVGVPVSRREYRTQRGRLLFSVAEDEFWGGEHQPRCIRRRDLHELLEHDLPSGSVRYGVAVSAVRVTADGAEVTFSDGSTDRYGFVVGADGVHSAVRPSLFGDERLGAALLSAASWRFMAPDPGITCWTVWTGDSGTVLLLPAGDGEVYGFASATRGGPIGSDPSWLSAAFAGFPEPVQTAVAEALLRPDLMYHSPIEEVRIPRWHQGRVVLIGDAAHATAPVWAQGASLAVEDALVLAELLASRDWQTVGGEWDRRRRGRVAHVQAATDQLSRAAAKPAWLRNLLLPAIGRHSYRSAYGPLRTPVASLTAPG</sequence>
<accession>A4X8A1</accession>
<reference evidence="5" key="1">
    <citation type="journal article" date="2007" name="Proc. Natl. Acad. Sci. U.S.A.">
        <title>Genome sequencing reveals complex secondary metabolome in the marine actinomycete Salinispora tropica.</title>
        <authorList>
            <person name="Udwary D.W."/>
            <person name="Zeigler L."/>
            <person name="Asolkar R.N."/>
            <person name="Singan V."/>
            <person name="Lapidus A."/>
            <person name="Fenical W."/>
            <person name="Jensen P.R."/>
            <person name="Moore B.S."/>
        </authorList>
    </citation>
    <scope>NUCLEOTIDE SEQUENCE [LARGE SCALE GENOMIC DNA]</scope>
    <source>
        <strain evidence="5">ATCC BAA-916 / DSM 44818 / CNB-440</strain>
    </source>
</reference>
<dbReference type="Pfam" id="PF01494">
    <property type="entry name" value="FAD_binding_3"/>
    <property type="match status" value="1"/>
</dbReference>
<proteinExistence type="predicted"/>
<dbReference type="InterPro" id="IPR002938">
    <property type="entry name" value="FAD-bd"/>
</dbReference>
<dbReference type="HOGENOM" id="CLU_009665_19_5_11"/>
<evidence type="ECO:0000313" key="4">
    <source>
        <dbReference type="EMBL" id="ABP55101.1"/>
    </source>
</evidence>
<gene>
    <name evidence="4" type="ordered locus">Strop_2657</name>
</gene>
<dbReference type="EMBL" id="CP000667">
    <property type="protein sequence ID" value="ABP55101.1"/>
    <property type="molecule type" value="Genomic_DNA"/>
</dbReference>
<evidence type="ECO:0000313" key="5">
    <source>
        <dbReference type="Proteomes" id="UP000000235"/>
    </source>
</evidence>
<organism evidence="4 5">
    <name type="scientific">Salinispora tropica (strain ATCC BAA-916 / DSM 44818 / JCM 13857 / NBRC 105044 / CNB-440)</name>
    <dbReference type="NCBI Taxonomy" id="369723"/>
    <lineage>
        <taxon>Bacteria</taxon>
        <taxon>Bacillati</taxon>
        <taxon>Actinomycetota</taxon>
        <taxon>Actinomycetes</taxon>
        <taxon>Micromonosporales</taxon>
        <taxon>Micromonosporaceae</taxon>
        <taxon>Salinispora</taxon>
    </lineage>
</organism>
<dbReference type="PANTHER" id="PTHR13789">
    <property type="entry name" value="MONOOXYGENASE"/>
    <property type="match status" value="1"/>
</dbReference>
<dbReference type="Gene3D" id="3.50.50.60">
    <property type="entry name" value="FAD/NAD(P)-binding domain"/>
    <property type="match status" value="1"/>
</dbReference>
<dbReference type="Proteomes" id="UP000000235">
    <property type="component" value="Chromosome"/>
</dbReference>
<dbReference type="InterPro" id="IPR036188">
    <property type="entry name" value="FAD/NAD-bd_sf"/>
</dbReference>
<protein>
    <submittedName>
        <fullName evidence="4">Monooxygenase, FAD-binding</fullName>
    </submittedName>
</protein>
<keyword evidence="5" id="KW-1185">Reference proteome</keyword>
<evidence type="ECO:0000259" key="3">
    <source>
        <dbReference type="Pfam" id="PF01494"/>
    </source>
</evidence>
<dbReference type="InterPro" id="IPR050493">
    <property type="entry name" value="FAD-dep_Monooxygenase_BioMet"/>
</dbReference>
<dbReference type="PRINTS" id="PR00420">
    <property type="entry name" value="RNGMNOXGNASE"/>
</dbReference>
<dbReference type="KEGG" id="stp:Strop_2657"/>
<dbReference type="GO" id="GO:0004497">
    <property type="term" value="F:monooxygenase activity"/>
    <property type="evidence" value="ECO:0007669"/>
    <property type="project" value="UniProtKB-KW"/>
</dbReference>
<dbReference type="eggNOG" id="COG0654">
    <property type="taxonomic scope" value="Bacteria"/>
</dbReference>
<feature type="domain" description="FAD-binding" evidence="3">
    <location>
        <begin position="4"/>
        <end position="308"/>
    </location>
</feature>